<comment type="similarity">
    <text evidence="1">Belongs to the ketopantoate reductase family.</text>
</comment>
<keyword evidence="2" id="KW-0521">NADP</keyword>
<evidence type="ECO:0000259" key="5">
    <source>
        <dbReference type="Pfam" id="PF02558"/>
    </source>
</evidence>
<dbReference type="GO" id="GO:0005739">
    <property type="term" value="C:mitochondrion"/>
    <property type="evidence" value="ECO:0007669"/>
    <property type="project" value="TreeGrafter"/>
</dbReference>
<organism evidence="7 8">
    <name type="scientific">Blumeria hordei</name>
    <name type="common">Barley powdery mildew</name>
    <name type="synonym">Blumeria graminis f. sp. hordei</name>
    <dbReference type="NCBI Taxonomy" id="2867405"/>
    <lineage>
        <taxon>Eukaryota</taxon>
        <taxon>Fungi</taxon>
        <taxon>Dikarya</taxon>
        <taxon>Ascomycota</taxon>
        <taxon>Pezizomycotina</taxon>
        <taxon>Leotiomycetes</taxon>
        <taxon>Erysiphales</taxon>
        <taxon>Erysiphaceae</taxon>
        <taxon>Blumeria</taxon>
    </lineage>
</organism>
<dbReference type="InterPro" id="IPR013332">
    <property type="entry name" value="KPR_N"/>
</dbReference>
<evidence type="ECO:0000256" key="1">
    <source>
        <dbReference type="ARBA" id="ARBA00007870"/>
    </source>
</evidence>
<feature type="region of interest" description="Disordered" evidence="4">
    <location>
        <begin position="248"/>
        <end position="281"/>
    </location>
</feature>
<dbReference type="Pfam" id="PF08546">
    <property type="entry name" value="ApbA_C"/>
    <property type="match status" value="1"/>
</dbReference>
<keyword evidence="3" id="KW-0560">Oxidoreductase</keyword>
<dbReference type="PANTHER" id="PTHR43765">
    <property type="entry name" value="2-DEHYDROPANTOATE 2-REDUCTASE-RELATED"/>
    <property type="match status" value="1"/>
</dbReference>
<evidence type="ECO:0000259" key="6">
    <source>
        <dbReference type="Pfam" id="PF08546"/>
    </source>
</evidence>
<dbReference type="SUPFAM" id="SSF48179">
    <property type="entry name" value="6-phosphogluconate dehydrogenase C-terminal domain-like"/>
    <property type="match status" value="1"/>
</dbReference>
<dbReference type="InterPro" id="IPR050838">
    <property type="entry name" value="Ketopantoate_reductase"/>
</dbReference>
<sequence>MTHQISNNPFITFMIKENTSRVMAQKISNSSWPCRKETLLFKDIRRTIYHCQIFHNYVDKLRARKFSMRSLHYRFGLRDKNLILRNLSVKTLHQCRFYYKENMEISTCSVAVDYVQKELSRNIFPLIGNEGNMNQKTSHSISACKPDNKVPRGQNININLNSTHTSLDSAHIHSLITNSSSIISKRNERSDDLAYDLSTQPYENNENVQNSTNYNHIDNTMHSKTTGKLTATNLFDTRRENYQKNAVDETVNPNKQPPSASKLSTSLNSWGPQSHQVDSSTDTHKFISHPEQSLNHSLEYQGSHVTPQKNAMNGSKLQNYIESETIHILGMGPAGQFIAHSIARLEHAPPVVLLMHRPLQIQLWHDEGAAIRIYRGGKMFSESNFHVESSANFRRTSPEQNFVGFGENLQHTSEPPNYAIDTLIVATPASATVSALLSVQHRIRPTTTICLIQDGMGMIHKINRIVFPDAEKRPIYVLGYMRHDLGPTDNFFSHFERSPSKLYCSKMPRISLTEPQNGATIERVDFSWSPQARHLVGTLLRTPELNTAALGHKDFHKRQLSRLVVSAVIEPLAVAFDCVNGQLLENFGVANIMRGLIQEISVLIPVLPELRNIKNVQRDFSPERLEKKILNRIQKSDVMVSSMLAAIRQGKKADIDFFTGYLLERARELNIPCPVNQVMYHLVKAKQTMKLRESQNDIPYVVNTT</sequence>
<evidence type="ECO:0000256" key="4">
    <source>
        <dbReference type="SAM" id="MobiDB-lite"/>
    </source>
</evidence>
<dbReference type="VEuPathDB" id="FungiDB:BLGHR1_16051"/>
<evidence type="ECO:0000256" key="3">
    <source>
        <dbReference type="ARBA" id="ARBA00023002"/>
    </source>
</evidence>
<evidence type="ECO:0000313" key="8">
    <source>
        <dbReference type="Proteomes" id="UP000275772"/>
    </source>
</evidence>
<name>A0A383V0R3_BLUHO</name>
<dbReference type="GO" id="GO:0050661">
    <property type="term" value="F:NADP binding"/>
    <property type="evidence" value="ECO:0007669"/>
    <property type="project" value="TreeGrafter"/>
</dbReference>
<evidence type="ECO:0000256" key="2">
    <source>
        <dbReference type="ARBA" id="ARBA00022857"/>
    </source>
</evidence>
<proteinExistence type="inferred from homology"/>
<dbReference type="InterPro" id="IPR013328">
    <property type="entry name" value="6PGD_dom2"/>
</dbReference>
<dbReference type="AlphaFoldDB" id="A0A383V0R3"/>
<dbReference type="InterPro" id="IPR013752">
    <property type="entry name" value="KPA_reductase"/>
</dbReference>
<feature type="compositionally biased region" description="Polar residues" evidence="4">
    <location>
        <begin position="251"/>
        <end position="280"/>
    </location>
</feature>
<dbReference type="PANTHER" id="PTHR43765:SF2">
    <property type="entry name" value="2-DEHYDROPANTOATE 2-REDUCTASE"/>
    <property type="match status" value="1"/>
</dbReference>
<evidence type="ECO:0008006" key="9">
    <source>
        <dbReference type="Google" id="ProtNLM"/>
    </source>
</evidence>
<dbReference type="Gene3D" id="3.40.50.720">
    <property type="entry name" value="NAD(P)-binding Rossmann-like Domain"/>
    <property type="match status" value="1"/>
</dbReference>
<dbReference type="EMBL" id="UNSH01000074">
    <property type="protein sequence ID" value="SZF05250.1"/>
    <property type="molecule type" value="Genomic_DNA"/>
</dbReference>
<dbReference type="Gene3D" id="1.10.1040.10">
    <property type="entry name" value="N-(1-d-carboxylethyl)-l-norvaline Dehydrogenase, domain 2"/>
    <property type="match status" value="1"/>
</dbReference>
<feature type="domain" description="Ketopantoate reductase C-terminal" evidence="6">
    <location>
        <begin position="554"/>
        <end position="687"/>
    </location>
</feature>
<protein>
    <recommendedName>
        <fullName evidence="9">2-dehydropantoate 2-reductase</fullName>
    </recommendedName>
</protein>
<dbReference type="Pfam" id="PF02558">
    <property type="entry name" value="ApbA"/>
    <property type="match status" value="1"/>
</dbReference>
<accession>A0A383V0R3</accession>
<dbReference type="InterPro" id="IPR008927">
    <property type="entry name" value="6-PGluconate_DH-like_C_sf"/>
</dbReference>
<gene>
    <name evidence="7" type="ORF">BLGHR1_16051</name>
</gene>
<dbReference type="GO" id="GO:0008677">
    <property type="term" value="F:2-dehydropantoate 2-reductase activity"/>
    <property type="evidence" value="ECO:0007669"/>
    <property type="project" value="TreeGrafter"/>
</dbReference>
<feature type="domain" description="Ketopantoate reductase N-terminal" evidence="5">
    <location>
        <begin position="326"/>
        <end position="466"/>
    </location>
</feature>
<dbReference type="Proteomes" id="UP000275772">
    <property type="component" value="Unassembled WGS sequence"/>
</dbReference>
<reference evidence="7 8" key="1">
    <citation type="submission" date="2017-11" db="EMBL/GenBank/DDBJ databases">
        <authorList>
            <person name="Kracher B."/>
        </authorList>
    </citation>
    <scope>NUCLEOTIDE SEQUENCE [LARGE SCALE GENOMIC DNA]</scope>
    <source>
        <strain evidence="7 8">RACE1</strain>
    </source>
</reference>
<evidence type="ECO:0000313" key="7">
    <source>
        <dbReference type="EMBL" id="SZF05250.1"/>
    </source>
</evidence>